<dbReference type="Proteomes" id="UP001589793">
    <property type="component" value="Unassembled WGS sequence"/>
</dbReference>
<reference evidence="1 2" key="1">
    <citation type="submission" date="2024-09" db="EMBL/GenBank/DDBJ databases">
        <authorList>
            <person name="Sun Q."/>
            <person name="Mori K."/>
        </authorList>
    </citation>
    <scope>NUCLEOTIDE SEQUENCE [LARGE SCALE GENOMIC DNA]</scope>
    <source>
        <strain evidence="1 2">CICC 10874</strain>
    </source>
</reference>
<accession>A0ABV6R977</accession>
<evidence type="ECO:0000313" key="1">
    <source>
        <dbReference type="EMBL" id="MFC0673537.1"/>
    </source>
</evidence>
<comment type="caution">
    <text evidence="1">The sequence shown here is derived from an EMBL/GenBank/DDBJ whole genome shotgun (WGS) entry which is preliminary data.</text>
</comment>
<name>A0ABV6R977_9MICO</name>
<sequence>MCRVHGGSIPAVRAAAARRVAEGKAAKAMRLFAEPVDIDPAQALLELVQWTAGEVRYWRAEVAAIAETKPASLTWGKTKAEKGVGPQGPVDTETHEAVRPVAYAMLTDAQDRLARYAAAALKAGVEERRVKLAEDQGALVAQVIRRILDRLDLSKWQAEMVGTVVPEELRALAASVG</sequence>
<gene>
    <name evidence="1" type="ORF">ACFFF6_06165</name>
</gene>
<protein>
    <submittedName>
        <fullName evidence="1">Uncharacterized protein</fullName>
    </submittedName>
</protein>
<proteinExistence type="predicted"/>
<evidence type="ECO:0000313" key="2">
    <source>
        <dbReference type="Proteomes" id="UP001589793"/>
    </source>
</evidence>
<organism evidence="1 2">
    <name type="scientific">Brachybacterium hainanense</name>
    <dbReference type="NCBI Taxonomy" id="1541174"/>
    <lineage>
        <taxon>Bacteria</taxon>
        <taxon>Bacillati</taxon>
        <taxon>Actinomycetota</taxon>
        <taxon>Actinomycetes</taxon>
        <taxon>Micrococcales</taxon>
        <taxon>Dermabacteraceae</taxon>
        <taxon>Brachybacterium</taxon>
    </lineage>
</organism>
<dbReference type="RefSeq" id="WP_376979177.1">
    <property type="nucleotide sequence ID" value="NZ_JBHLSV010000005.1"/>
</dbReference>
<keyword evidence="2" id="KW-1185">Reference proteome</keyword>
<dbReference type="EMBL" id="JBHLSV010000005">
    <property type="protein sequence ID" value="MFC0673537.1"/>
    <property type="molecule type" value="Genomic_DNA"/>
</dbReference>